<evidence type="ECO:0000313" key="1">
    <source>
        <dbReference type="EMBL" id="OUM85994.1"/>
    </source>
</evidence>
<proteinExistence type="predicted"/>
<dbReference type="Proteomes" id="UP000196475">
    <property type="component" value="Unassembled WGS sequence"/>
</dbReference>
<reference evidence="2" key="1">
    <citation type="submission" date="2016-06" db="EMBL/GenBank/DDBJ databases">
        <authorList>
            <person name="Nascimento L."/>
            <person name="Pereira R.V."/>
            <person name="Martins L.F."/>
            <person name="Quaggio R.B."/>
            <person name="Silva A.M."/>
            <person name="Setubal J.C."/>
        </authorList>
    </citation>
    <scope>NUCLEOTIDE SEQUENCE [LARGE SCALE GENOMIC DNA]</scope>
</reference>
<dbReference type="EMBL" id="LZRT01000094">
    <property type="protein sequence ID" value="OUM85994.1"/>
    <property type="molecule type" value="Genomic_DNA"/>
</dbReference>
<gene>
    <name evidence="1" type="ORF">BAA01_01120</name>
</gene>
<accession>A0A1Y3PFS2</accession>
<name>A0A1Y3PFS2_9BACI</name>
<sequence>MNLPQITAQIGARERQTKSQLSSLVKPLKAKKDKKNWFVVFMTFEMSQGEIVFDSPLPYSEEMLETYHYFGNNSAASMQTYLVRETDSLFYLLTTVWNDLYLALQKYGMETSELAEWLRKLQGTGLIHLGEKMKEGSVSLERIRLPSDWKMARCEVKKEGVVIDGDQYKFEDFIRRLLHDDVKNNRYVLVVPRIRDGEKIWVLSQHPDYMKLVMRINNMHEQEDNGVSDSGSRRVCYLCHEKKEDVSSSYTTKFNRSGINKIFTTTTINAARFHAGGHEYDDAYSICRDCYQNLFSGESVIVRRFRGTIARESAFILPEAMIGSFEYEYIAKIKEHVDFAFQSEDAAEWLQSVEAEANFLEGPYAVNTLVYRTDGNSVSVLDAIEDVPVLRFRRVMEILSKRAAELHPHIKGFSLGSIYRIIPVRETEKGQVDIHRVLSLYKVILSGHLLERETIFQYACDAFDKGMRQLAKKVITNYRNLALLSFINKEDFYLKKIAMSYLALMHALEDLDLLDKPFFRSPSEEAKEMEHTGTGKDIGQIVQEMEHFLDRQGFVPEAKALFYLGVLVHRVAVAQYLKEHKTKPILKKIQFQGMNTKEILRLYEEVVEKLRQYNKLTLFAERLMERFHHYYGPLREKWPLSDNANVFYVMAGYAYLVGTKAPDLSPAEAEELENMDEQVE</sequence>
<dbReference type="Pfam" id="PF09484">
    <property type="entry name" value="Cas_TM1802"/>
    <property type="match status" value="1"/>
</dbReference>
<comment type="caution">
    <text evidence="1">The sequence shown here is derived from an EMBL/GenBank/DDBJ whole genome shotgun (WGS) entry which is preliminary data.</text>
</comment>
<evidence type="ECO:0000313" key="2">
    <source>
        <dbReference type="Proteomes" id="UP000196475"/>
    </source>
</evidence>
<dbReference type="AlphaFoldDB" id="A0A1Y3PFS2"/>
<protein>
    <recommendedName>
        <fullName evidence="3">CRISPR-associated protein</fullName>
    </recommendedName>
</protein>
<dbReference type="InterPro" id="IPR013389">
    <property type="entry name" value="CRISPR-assoc_prot_Cas8b"/>
</dbReference>
<evidence type="ECO:0008006" key="3">
    <source>
        <dbReference type="Google" id="ProtNLM"/>
    </source>
</evidence>
<organism evidence="1 2">
    <name type="scientific">Bacillus thermozeamaize</name>
    <dbReference type="NCBI Taxonomy" id="230954"/>
    <lineage>
        <taxon>Bacteria</taxon>
        <taxon>Bacillati</taxon>
        <taxon>Bacillota</taxon>
        <taxon>Bacilli</taxon>
        <taxon>Bacillales</taxon>
        <taxon>Bacillaceae</taxon>
        <taxon>Bacillus</taxon>
    </lineage>
</organism>